<feature type="transmembrane region" description="Helical" evidence="5">
    <location>
        <begin position="21"/>
        <end position="39"/>
    </location>
</feature>
<dbReference type="Pfam" id="PF01061">
    <property type="entry name" value="ABC2_membrane"/>
    <property type="match status" value="1"/>
</dbReference>
<dbReference type="RefSeq" id="WP_126778275.1">
    <property type="nucleotide sequence ID" value="NZ_NGJU01000002.1"/>
</dbReference>
<dbReference type="InterPro" id="IPR013525">
    <property type="entry name" value="ABC2_TM"/>
</dbReference>
<gene>
    <name evidence="7" type="ORF">CBF35_02345</name>
</gene>
<feature type="domain" description="ABC-2 type transporter transmembrane" evidence="6">
    <location>
        <begin position="4"/>
        <end position="197"/>
    </location>
</feature>
<name>A0A429ZV36_9ENTE</name>
<dbReference type="Proteomes" id="UP000287239">
    <property type="component" value="Unassembled WGS sequence"/>
</dbReference>
<evidence type="ECO:0000256" key="4">
    <source>
        <dbReference type="ARBA" id="ARBA00023136"/>
    </source>
</evidence>
<evidence type="ECO:0000259" key="6">
    <source>
        <dbReference type="Pfam" id="PF01061"/>
    </source>
</evidence>
<comment type="caution">
    <text evidence="7">The sequence shown here is derived from an EMBL/GenBank/DDBJ whole genome shotgun (WGS) entry which is preliminary data.</text>
</comment>
<evidence type="ECO:0000313" key="7">
    <source>
        <dbReference type="EMBL" id="RST97527.1"/>
    </source>
</evidence>
<evidence type="ECO:0000256" key="5">
    <source>
        <dbReference type="SAM" id="Phobius"/>
    </source>
</evidence>
<evidence type="ECO:0000313" key="8">
    <source>
        <dbReference type="Proteomes" id="UP000287239"/>
    </source>
</evidence>
<keyword evidence="3 5" id="KW-1133">Transmembrane helix</keyword>
<organism evidence="7 8">
    <name type="scientific">Vagococcus salmoninarum</name>
    <dbReference type="NCBI Taxonomy" id="2739"/>
    <lineage>
        <taxon>Bacteria</taxon>
        <taxon>Bacillati</taxon>
        <taxon>Bacillota</taxon>
        <taxon>Bacilli</taxon>
        <taxon>Lactobacillales</taxon>
        <taxon>Enterococcaceae</taxon>
        <taxon>Vagococcus</taxon>
    </lineage>
</organism>
<dbReference type="GO" id="GO:0140359">
    <property type="term" value="F:ABC-type transporter activity"/>
    <property type="evidence" value="ECO:0007669"/>
    <property type="project" value="InterPro"/>
</dbReference>
<proteinExistence type="predicted"/>
<dbReference type="AlphaFoldDB" id="A0A429ZV36"/>
<comment type="subcellular location">
    <subcellularLocation>
        <location evidence="1">Membrane</location>
        <topology evidence="1">Multi-pass membrane protein</topology>
    </subcellularLocation>
</comment>
<evidence type="ECO:0000256" key="1">
    <source>
        <dbReference type="ARBA" id="ARBA00004141"/>
    </source>
</evidence>
<evidence type="ECO:0000256" key="2">
    <source>
        <dbReference type="ARBA" id="ARBA00022692"/>
    </source>
</evidence>
<dbReference type="GeneID" id="98567196"/>
<feature type="transmembrane region" description="Helical" evidence="5">
    <location>
        <begin position="70"/>
        <end position="90"/>
    </location>
</feature>
<keyword evidence="8" id="KW-1185">Reference proteome</keyword>
<reference evidence="7 8" key="1">
    <citation type="submission" date="2017-05" db="EMBL/GenBank/DDBJ databases">
        <title>Vagococcus spp. assemblies.</title>
        <authorList>
            <person name="Gulvik C.A."/>
        </authorList>
    </citation>
    <scope>NUCLEOTIDE SEQUENCE [LARGE SCALE GENOMIC DNA]</scope>
    <source>
        <strain evidence="7 8">NCFB 2777</strain>
    </source>
</reference>
<dbReference type="PANTHER" id="PTHR37305">
    <property type="entry name" value="INTEGRAL MEMBRANE PROTEIN-RELATED"/>
    <property type="match status" value="1"/>
</dbReference>
<protein>
    <recommendedName>
        <fullName evidence="6">ABC-2 type transporter transmembrane domain-containing protein</fullName>
    </recommendedName>
</protein>
<dbReference type="PANTHER" id="PTHR37305:SF1">
    <property type="entry name" value="MEMBRANE PROTEIN"/>
    <property type="match status" value="1"/>
</dbReference>
<evidence type="ECO:0000256" key="3">
    <source>
        <dbReference type="ARBA" id="ARBA00022989"/>
    </source>
</evidence>
<keyword evidence="2 5" id="KW-0812">Transmembrane</keyword>
<sequence>MKSLQAFLKKETLEVWKNYHLIILLSLFTALGILSVFTAKFTPELISQLVSPEIAKALPEPTLVDSWLQFYKNVSQIGLFVVVILFSSSLTNEYQKGTLTILVTKGLPRWTVVTSKLLVSLAVFTTAFGLGAIITYLYSLFYFKGQSLSHVGWFLFLLWLFSLFMIVMLFFASVVCRNTYSVLLMLGSLVILLLLVSWLKVCQPYNPLQLFSQSTGLLTKDLVLKDFIKSIAVTSGLSLLMFISSLILFNRKSL</sequence>
<dbReference type="EMBL" id="NGJU01000002">
    <property type="protein sequence ID" value="RST97527.1"/>
    <property type="molecule type" value="Genomic_DNA"/>
</dbReference>
<feature type="transmembrane region" description="Helical" evidence="5">
    <location>
        <begin position="182"/>
        <end position="201"/>
    </location>
</feature>
<feature type="transmembrane region" description="Helical" evidence="5">
    <location>
        <begin position="227"/>
        <end position="249"/>
    </location>
</feature>
<dbReference type="GO" id="GO:0005886">
    <property type="term" value="C:plasma membrane"/>
    <property type="evidence" value="ECO:0007669"/>
    <property type="project" value="UniProtKB-SubCell"/>
</dbReference>
<keyword evidence="4 5" id="KW-0472">Membrane</keyword>
<feature type="transmembrane region" description="Helical" evidence="5">
    <location>
        <begin position="153"/>
        <end position="175"/>
    </location>
</feature>
<feature type="transmembrane region" description="Helical" evidence="5">
    <location>
        <begin position="117"/>
        <end position="141"/>
    </location>
</feature>
<accession>A0A429ZV36</accession>
<dbReference type="OrthoDB" id="4187110at2"/>